<reference evidence="9 10" key="1">
    <citation type="journal article" date="2016" name="Mol. Biol. Evol.">
        <title>Genome-Wide Survey of Gut Fungi (Harpellales) Reveals the First Horizontally Transferred Ubiquitin Gene from a Mosquito Host.</title>
        <authorList>
            <person name="Wang Y."/>
            <person name="White M.M."/>
            <person name="Kvist S."/>
            <person name="Moncalvo J.M."/>
        </authorList>
    </citation>
    <scope>NUCLEOTIDE SEQUENCE [LARGE SCALE GENOMIC DNA]</scope>
    <source>
        <strain evidence="9 10">ALG-7-W6</strain>
    </source>
</reference>
<evidence type="ECO:0000256" key="7">
    <source>
        <dbReference type="ARBA" id="ARBA00023136"/>
    </source>
</evidence>
<evidence type="ECO:0000256" key="2">
    <source>
        <dbReference type="ARBA" id="ARBA00022448"/>
    </source>
</evidence>
<keyword evidence="7" id="KW-0472">Membrane</keyword>
<gene>
    <name evidence="9" type="ORF">AYI68_g5927</name>
</gene>
<dbReference type="Proteomes" id="UP000187455">
    <property type="component" value="Unassembled WGS sequence"/>
</dbReference>
<dbReference type="InterPro" id="IPR050352">
    <property type="entry name" value="ABCG_transporters"/>
</dbReference>
<dbReference type="GO" id="GO:0140359">
    <property type="term" value="F:ABC-type transporter activity"/>
    <property type="evidence" value="ECO:0007669"/>
    <property type="project" value="InterPro"/>
</dbReference>
<evidence type="ECO:0000256" key="6">
    <source>
        <dbReference type="ARBA" id="ARBA00022989"/>
    </source>
</evidence>
<dbReference type="CDD" id="cd03213">
    <property type="entry name" value="ABCG_EPDR"/>
    <property type="match status" value="1"/>
</dbReference>
<evidence type="ECO:0000256" key="3">
    <source>
        <dbReference type="ARBA" id="ARBA00022692"/>
    </source>
</evidence>
<dbReference type="SMART" id="SM00382">
    <property type="entry name" value="AAA"/>
    <property type="match status" value="1"/>
</dbReference>
<evidence type="ECO:0000256" key="5">
    <source>
        <dbReference type="ARBA" id="ARBA00022840"/>
    </source>
</evidence>
<feature type="domain" description="ABC transporter" evidence="8">
    <location>
        <begin position="31"/>
        <end position="291"/>
    </location>
</feature>
<evidence type="ECO:0000313" key="9">
    <source>
        <dbReference type="EMBL" id="OLY79994.1"/>
    </source>
</evidence>
<keyword evidence="6" id="KW-1133">Transmembrane helix</keyword>
<dbReference type="PANTHER" id="PTHR48041">
    <property type="entry name" value="ABC TRANSPORTER G FAMILY MEMBER 28"/>
    <property type="match status" value="1"/>
</dbReference>
<dbReference type="OrthoDB" id="66620at2759"/>
<dbReference type="Gene3D" id="3.40.50.300">
    <property type="entry name" value="P-loop containing nucleotide triphosphate hydrolases"/>
    <property type="match status" value="1"/>
</dbReference>
<name>A0A1R0GSX0_9FUNG</name>
<keyword evidence="3" id="KW-0812">Transmembrane</keyword>
<dbReference type="InterPro" id="IPR003439">
    <property type="entry name" value="ABC_transporter-like_ATP-bd"/>
</dbReference>
<keyword evidence="10" id="KW-1185">Reference proteome</keyword>
<comment type="subcellular location">
    <subcellularLocation>
        <location evidence="1">Membrane</location>
        <topology evidence="1">Multi-pass membrane protein</topology>
    </subcellularLocation>
</comment>
<dbReference type="PROSITE" id="PS50893">
    <property type="entry name" value="ABC_TRANSPORTER_2"/>
    <property type="match status" value="1"/>
</dbReference>
<keyword evidence="4" id="KW-0547">Nucleotide-binding</keyword>
<dbReference type="GO" id="GO:0016020">
    <property type="term" value="C:membrane"/>
    <property type="evidence" value="ECO:0007669"/>
    <property type="project" value="UniProtKB-SubCell"/>
</dbReference>
<dbReference type="GO" id="GO:0016887">
    <property type="term" value="F:ATP hydrolysis activity"/>
    <property type="evidence" value="ECO:0007669"/>
    <property type="project" value="InterPro"/>
</dbReference>
<evidence type="ECO:0000259" key="8">
    <source>
        <dbReference type="PROSITE" id="PS50893"/>
    </source>
</evidence>
<evidence type="ECO:0000313" key="10">
    <source>
        <dbReference type="Proteomes" id="UP000187455"/>
    </source>
</evidence>
<dbReference type="InterPro" id="IPR043926">
    <property type="entry name" value="ABCG_dom"/>
</dbReference>
<proteinExistence type="predicted"/>
<dbReference type="SUPFAM" id="SSF52540">
    <property type="entry name" value="P-loop containing nucleoside triphosphate hydrolases"/>
    <property type="match status" value="1"/>
</dbReference>
<dbReference type="Pfam" id="PF19055">
    <property type="entry name" value="ABC2_membrane_7"/>
    <property type="match status" value="1"/>
</dbReference>
<keyword evidence="2" id="KW-0813">Transport</keyword>
<dbReference type="EMBL" id="LSSL01003891">
    <property type="protein sequence ID" value="OLY79994.1"/>
    <property type="molecule type" value="Genomic_DNA"/>
</dbReference>
<dbReference type="InterPro" id="IPR027417">
    <property type="entry name" value="P-loop_NTPase"/>
</dbReference>
<dbReference type="PANTHER" id="PTHR48041:SF139">
    <property type="entry name" value="PROTEIN SCARLET"/>
    <property type="match status" value="1"/>
</dbReference>
<protein>
    <submittedName>
        <fullName evidence="9">ABC transporter G family member 12</fullName>
    </submittedName>
</protein>
<dbReference type="Pfam" id="PF00005">
    <property type="entry name" value="ABC_tran"/>
    <property type="match status" value="1"/>
</dbReference>
<evidence type="ECO:0000256" key="4">
    <source>
        <dbReference type="ARBA" id="ARBA00022741"/>
    </source>
</evidence>
<dbReference type="STRING" id="133383.A0A1R0GSX0"/>
<keyword evidence="5" id="KW-0067">ATP-binding</keyword>
<sequence>MEILDVQAESKNSFDAEKFQKLSLKFTPSQISFKNLVYSVPIRSKSKKKESEHIDPASSKKKKTKIILDNITGSFMPGRLTAIMGPSGSGKTSLLNLLSGRISSSKFEGGIWLNGRRADGGSLGLVSRFISQDDIMLSTMTVKEAIEMAIEFRIKDISREEINRRTNDAIYTLELEKCQNTIIGDSITTGISGGERKRTSIAMEMATDSSILFLDEPTSGLDIYTSHLVVKLLKKISRSGQTVVSAIHQPSSDIFNLFDDILILSEGLVAYFGPQKDLVPYFSSIGYQCPLYTNPADFIFTDVLNPLGFDPVQNTRQLNRLINSQNLSDTWNFSSQAKILNASVENPLLDPLTPLNFTSSVSSFKQFTLLTRRAYKSVYRNKLALPTRLGQSLTLPLIMGVVYYKSNLKPIETQIQVILTPLLIIYLK</sequence>
<organism evidence="9 10">
    <name type="scientific">Smittium mucronatum</name>
    <dbReference type="NCBI Taxonomy" id="133383"/>
    <lineage>
        <taxon>Eukaryota</taxon>
        <taxon>Fungi</taxon>
        <taxon>Fungi incertae sedis</taxon>
        <taxon>Zoopagomycota</taxon>
        <taxon>Kickxellomycotina</taxon>
        <taxon>Harpellomycetes</taxon>
        <taxon>Harpellales</taxon>
        <taxon>Legeriomycetaceae</taxon>
        <taxon>Smittium</taxon>
    </lineage>
</organism>
<dbReference type="InterPro" id="IPR003593">
    <property type="entry name" value="AAA+_ATPase"/>
</dbReference>
<evidence type="ECO:0000256" key="1">
    <source>
        <dbReference type="ARBA" id="ARBA00004141"/>
    </source>
</evidence>
<comment type="caution">
    <text evidence="9">The sequence shown here is derived from an EMBL/GenBank/DDBJ whole genome shotgun (WGS) entry which is preliminary data.</text>
</comment>
<dbReference type="GO" id="GO:0005524">
    <property type="term" value="F:ATP binding"/>
    <property type="evidence" value="ECO:0007669"/>
    <property type="project" value="UniProtKB-KW"/>
</dbReference>
<dbReference type="AlphaFoldDB" id="A0A1R0GSX0"/>
<accession>A0A1R0GSX0</accession>